<gene>
    <name evidence="1" type="ORF">K466DRAFT_159632</name>
</gene>
<proteinExistence type="predicted"/>
<keyword evidence="2" id="KW-1185">Reference proteome</keyword>
<sequence length="143" mass="16637">MPRTQSWYCVLLPVPEDFQYRQLPSSALPRLHNSARHWLPLRPMARPPNPQVPAPPCDRRYSAHQRVSADRRPAGGLALETLEVDNLLLVRSMSYEVPVMDEWPHWHALQKLRSRTVRDEPEWAIKFANAFTTHRSPPAQRSM</sequence>
<organism evidence="1 2">
    <name type="scientific">Polyporus arcularius HHB13444</name>
    <dbReference type="NCBI Taxonomy" id="1314778"/>
    <lineage>
        <taxon>Eukaryota</taxon>
        <taxon>Fungi</taxon>
        <taxon>Dikarya</taxon>
        <taxon>Basidiomycota</taxon>
        <taxon>Agaricomycotina</taxon>
        <taxon>Agaricomycetes</taxon>
        <taxon>Polyporales</taxon>
        <taxon>Polyporaceae</taxon>
        <taxon>Polyporus</taxon>
    </lineage>
</organism>
<evidence type="ECO:0000313" key="1">
    <source>
        <dbReference type="EMBL" id="TFK86190.1"/>
    </source>
</evidence>
<protein>
    <submittedName>
        <fullName evidence="1">Uncharacterized protein</fullName>
    </submittedName>
</protein>
<evidence type="ECO:0000313" key="2">
    <source>
        <dbReference type="Proteomes" id="UP000308197"/>
    </source>
</evidence>
<name>A0A5C3PD86_9APHY</name>
<dbReference type="InParanoid" id="A0A5C3PD86"/>
<dbReference type="EMBL" id="ML211211">
    <property type="protein sequence ID" value="TFK86190.1"/>
    <property type="molecule type" value="Genomic_DNA"/>
</dbReference>
<dbReference type="Proteomes" id="UP000308197">
    <property type="component" value="Unassembled WGS sequence"/>
</dbReference>
<accession>A0A5C3PD86</accession>
<reference evidence="1 2" key="1">
    <citation type="journal article" date="2019" name="Nat. Ecol. Evol.">
        <title>Megaphylogeny resolves global patterns of mushroom evolution.</title>
        <authorList>
            <person name="Varga T."/>
            <person name="Krizsan K."/>
            <person name="Foldi C."/>
            <person name="Dima B."/>
            <person name="Sanchez-Garcia M."/>
            <person name="Sanchez-Ramirez S."/>
            <person name="Szollosi G.J."/>
            <person name="Szarkandi J.G."/>
            <person name="Papp V."/>
            <person name="Albert L."/>
            <person name="Andreopoulos W."/>
            <person name="Angelini C."/>
            <person name="Antonin V."/>
            <person name="Barry K.W."/>
            <person name="Bougher N.L."/>
            <person name="Buchanan P."/>
            <person name="Buyck B."/>
            <person name="Bense V."/>
            <person name="Catcheside P."/>
            <person name="Chovatia M."/>
            <person name="Cooper J."/>
            <person name="Damon W."/>
            <person name="Desjardin D."/>
            <person name="Finy P."/>
            <person name="Geml J."/>
            <person name="Haridas S."/>
            <person name="Hughes K."/>
            <person name="Justo A."/>
            <person name="Karasinski D."/>
            <person name="Kautmanova I."/>
            <person name="Kiss B."/>
            <person name="Kocsube S."/>
            <person name="Kotiranta H."/>
            <person name="LaButti K.M."/>
            <person name="Lechner B.E."/>
            <person name="Liimatainen K."/>
            <person name="Lipzen A."/>
            <person name="Lukacs Z."/>
            <person name="Mihaltcheva S."/>
            <person name="Morgado L.N."/>
            <person name="Niskanen T."/>
            <person name="Noordeloos M.E."/>
            <person name="Ohm R.A."/>
            <person name="Ortiz-Santana B."/>
            <person name="Ovrebo C."/>
            <person name="Racz N."/>
            <person name="Riley R."/>
            <person name="Savchenko A."/>
            <person name="Shiryaev A."/>
            <person name="Soop K."/>
            <person name="Spirin V."/>
            <person name="Szebenyi C."/>
            <person name="Tomsovsky M."/>
            <person name="Tulloss R.E."/>
            <person name="Uehling J."/>
            <person name="Grigoriev I.V."/>
            <person name="Vagvolgyi C."/>
            <person name="Papp T."/>
            <person name="Martin F.M."/>
            <person name="Miettinen O."/>
            <person name="Hibbett D.S."/>
            <person name="Nagy L.G."/>
        </authorList>
    </citation>
    <scope>NUCLEOTIDE SEQUENCE [LARGE SCALE GENOMIC DNA]</scope>
    <source>
        <strain evidence="1 2">HHB13444</strain>
    </source>
</reference>
<dbReference type="AlphaFoldDB" id="A0A5C3PD86"/>